<dbReference type="Gene3D" id="3.20.20.140">
    <property type="entry name" value="Metal-dependent hydrolases"/>
    <property type="match status" value="1"/>
</dbReference>
<dbReference type="Proteomes" id="UP001201980">
    <property type="component" value="Unassembled WGS sequence"/>
</dbReference>
<dbReference type="InterPro" id="IPR032466">
    <property type="entry name" value="Metal_Hydrolase"/>
</dbReference>
<keyword evidence="7" id="KW-1185">Reference proteome</keyword>
<dbReference type="AlphaFoldDB" id="A0AAD5RSX6"/>
<proteinExistence type="predicted"/>
<dbReference type="InterPro" id="IPR006330">
    <property type="entry name" value="Ado/ade_deaminase"/>
</dbReference>
<evidence type="ECO:0000259" key="5">
    <source>
        <dbReference type="Pfam" id="PF00962"/>
    </source>
</evidence>
<dbReference type="SUPFAM" id="SSF51556">
    <property type="entry name" value="Metallo-dependent hydrolases"/>
    <property type="match status" value="1"/>
</dbReference>
<evidence type="ECO:0000256" key="2">
    <source>
        <dbReference type="ARBA" id="ARBA00022723"/>
    </source>
</evidence>
<dbReference type="EMBL" id="JAKWBI020000248">
    <property type="protein sequence ID" value="KAJ2898007.1"/>
    <property type="molecule type" value="Genomic_DNA"/>
</dbReference>
<evidence type="ECO:0000256" key="4">
    <source>
        <dbReference type="SAM" id="MobiDB-lite"/>
    </source>
</evidence>
<organism evidence="6 7">
    <name type="scientific">Zalerion maritima</name>
    <dbReference type="NCBI Taxonomy" id="339359"/>
    <lineage>
        <taxon>Eukaryota</taxon>
        <taxon>Fungi</taxon>
        <taxon>Dikarya</taxon>
        <taxon>Ascomycota</taxon>
        <taxon>Pezizomycotina</taxon>
        <taxon>Sordariomycetes</taxon>
        <taxon>Lulworthiomycetidae</taxon>
        <taxon>Lulworthiales</taxon>
        <taxon>Lulworthiaceae</taxon>
        <taxon>Zalerion</taxon>
    </lineage>
</organism>
<evidence type="ECO:0000256" key="3">
    <source>
        <dbReference type="ARBA" id="ARBA00022801"/>
    </source>
</evidence>
<feature type="compositionally biased region" description="Polar residues" evidence="4">
    <location>
        <begin position="61"/>
        <end position="74"/>
    </location>
</feature>
<dbReference type="GO" id="GO:0004000">
    <property type="term" value="F:adenosine deaminase activity"/>
    <property type="evidence" value="ECO:0007669"/>
    <property type="project" value="TreeGrafter"/>
</dbReference>
<protein>
    <recommendedName>
        <fullName evidence="5">Adenosine deaminase domain-containing protein</fullName>
    </recommendedName>
</protein>
<comment type="cofactor">
    <cofactor evidence="1">
        <name>Zn(2+)</name>
        <dbReference type="ChEBI" id="CHEBI:29105"/>
    </cofactor>
</comment>
<feature type="region of interest" description="Disordered" evidence="4">
    <location>
        <begin position="1"/>
        <end position="174"/>
    </location>
</feature>
<evidence type="ECO:0000313" key="7">
    <source>
        <dbReference type="Proteomes" id="UP001201980"/>
    </source>
</evidence>
<keyword evidence="3" id="KW-0378">Hydrolase</keyword>
<dbReference type="PANTHER" id="PTHR11409">
    <property type="entry name" value="ADENOSINE DEAMINASE"/>
    <property type="match status" value="1"/>
</dbReference>
<dbReference type="GO" id="GO:0046103">
    <property type="term" value="P:inosine biosynthetic process"/>
    <property type="evidence" value="ECO:0007669"/>
    <property type="project" value="TreeGrafter"/>
</dbReference>
<feature type="compositionally biased region" description="Low complexity" evidence="4">
    <location>
        <begin position="138"/>
        <end position="149"/>
    </location>
</feature>
<evidence type="ECO:0000313" key="6">
    <source>
        <dbReference type="EMBL" id="KAJ2898007.1"/>
    </source>
</evidence>
<reference evidence="6" key="1">
    <citation type="submission" date="2022-07" db="EMBL/GenBank/DDBJ databases">
        <title>Draft genome sequence of Zalerion maritima ATCC 34329, a (micro)plastics degrading marine fungus.</title>
        <authorList>
            <person name="Paco A."/>
            <person name="Goncalves M.F.M."/>
            <person name="Rocha-Santos T.A.P."/>
            <person name="Alves A."/>
        </authorList>
    </citation>
    <scope>NUCLEOTIDE SEQUENCE</scope>
    <source>
        <strain evidence="6">ATCC 34329</strain>
    </source>
</reference>
<feature type="compositionally biased region" description="Pro residues" evidence="4">
    <location>
        <begin position="126"/>
        <end position="137"/>
    </location>
</feature>
<dbReference type="PANTHER" id="PTHR11409:SF37">
    <property type="entry name" value="ADENOSINE DEAMINASE DOMAIN-CONTAINING PROTEIN"/>
    <property type="match status" value="1"/>
</dbReference>
<feature type="compositionally biased region" description="Basic residues" evidence="4">
    <location>
        <begin position="18"/>
        <end position="28"/>
    </location>
</feature>
<evidence type="ECO:0000256" key="1">
    <source>
        <dbReference type="ARBA" id="ARBA00001947"/>
    </source>
</evidence>
<gene>
    <name evidence="6" type="ORF">MKZ38_004225</name>
</gene>
<name>A0AAD5RSX6_9PEZI</name>
<dbReference type="InterPro" id="IPR001365">
    <property type="entry name" value="A_deaminase_dom"/>
</dbReference>
<feature type="compositionally biased region" description="Basic and acidic residues" evidence="4">
    <location>
        <begin position="42"/>
        <end position="59"/>
    </location>
</feature>
<accession>A0AAD5RSX6</accession>
<dbReference type="GO" id="GO:0046872">
    <property type="term" value="F:metal ion binding"/>
    <property type="evidence" value="ECO:0007669"/>
    <property type="project" value="UniProtKB-KW"/>
</dbReference>
<feature type="domain" description="Adenosine deaminase" evidence="5">
    <location>
        <begin position="464"/>
        <end position="778"/>
    </location>
</feature>
<dbReference type="GO" id="GO:0006154">
    <property type="term" value="P:adenosine catabolic process"/>
    <property type="evidence" value="ECO:0007669"/>
    <property type="project" value="TreeGrafter"/>
</dbReference>
<keyword evidence="2" id="KW-0479">Metal-binding</keyword>
<sequence>MAIGHPPRTSTKPDIRKQQRIPHFKGASKLKPLMPFSHRLMGSKESKESKGAAAEEEKGSPTQTNHEPTLSNANGHAKLKKAEPSAPPLAKQHQHPPQTSRTRRFLKSLRSRDSPALRQQYQSSSSPPPSPQAPIPQQPSSLPQSPQSPAADMNPNQSHPSELVHPIPEAGTEPPEWKRLREECNSVFANDDVESDGIRLNDEATKARRELVEKEDKLFNPVMKSENGWTDADREREDEAAKVLEAMKIWDRQDIAKLNPLTGYKDQKHPRFVGDHFLTNLNWINSNSKVFKVAKKMPKGAHLHVHFNACLPESFLLDLAMQKEQLKYMYIRTKVPLTSPEAFQEREIQFQMMPDGDALVREYNSLRVKLVEGDEQQKEEAKRTSNNYIWGPSYNSEPDKKVFPPYKFVDFLDQFDAMYKAVHGGVDYELENHEREEHREKGLPDSWAKARKWLLKKLVFEEEEAHNKCQTIMGVWENFDCRTRMMKGLFSYETAYKEYIDALLKHFVGDGIQYAEIRPNFMKTNQLFKVGDGGKQFTMNNFAIMNLIVDRFEAFQKSSNNALMGLKIIYCVPRSFPNDLVNWGLEECIIFKKIWPQYMAAFDLIGPEFRGRPLKDFTPQFSQFRARCAKLELEIPFAFHCGETFEWGGNTDGNLFDAVSLGEDSVKRIGHGGALVNHPEILKKFLERNVCVEVCSISNEQLGLTPRIGSHPVYALLANGVHCAISGDNGTLFRSTLSHDMYQVQVGAPKMRLQAWRQLVEWSLEHAILSDEERKTMIPQWMGRWRRFLDEVLAMSGEVEGELKEVNGIKKE</sequence>
<dbReference type="Pfam" id="PF00962">
    <property type="entry name" value="A_deaminase"/>
    <property type="match status" value="1"/>
</dbReference>
<comment type="caution">
    <text evidence="6">The sequence shown here is derived from an EMBL/GenBank/DDBJ whole genome shotgun (WGS) entry which is preliminary data.</text>
</comment>